<reference evidence="5 6" key="1">
    <citation type="submission" date="2019-07" db="EMBL/GenBank/DDBJ databases">
        <title>Whole genome shotgun sequence of Halomonas variabilis NBRC 102410.</title>
        <authorList>
            <person name="Hosoyama A."/>
            <person name="Uohara A."/>
            <person name="Ohji S."/>
            <person name="Ichikawa N."/>
        </authorList>
    </citation>
    <scope>NUCLEOTIDE SEQUENCE [LARGE SCALE GENOMIC DNA]</scope>
    <source>
        <strain evidence="5 6">NBRC 102410</strain>
    </source>
</reference>
<dbReference type="Pfam" id="PF25222">
    <property type="entry name" value="DUF7840"/>
    <property type="match status" value="1"/>
</dbReference>
<feature type="domain" description="DUF7843" evidence="4">
    <location>
        <begin position="25"/>
        <end position="101"/>
    </location>
</feature>
<name>A0A511UKL8_9GAMM</name>
<dbReference type="OrthoDB" id="9759948at2"/>
<evidence type="ECO:0000259" key="4">
    <source>
        <dbReference type="Pfam" id="PF25225"/>
    </source>
</evidence>
<comment type="caution">
    <text evidence="5">The sequence shown here is derived from an EMBL/GenBank/DDBJ whole genome shotgun (WGS) entry which is preliminary data.</text>
</comment>
<evidence type="ECO:0000313" key="5">
    <source>
        <dbReference type="EMBL" id="GEN27139.1"/>
    </source>
</evidence>
<feature type="signal peptide" evidence="1">
    <location>
        <begin position="1"/>
        <end position="21"/>
    </location>
</feature>
<keyword evidence="1" id="KW-0732">Signal</keyword>
<protein>
    <submittedName>
        <fullName evidence="5">Uncharacterized protein</fullName>
    </submittedName>
</protein>
<dbReference type="Proteomes" id="UP000321303">
    <property type="component" value="Unassembled WGS sequence"/>
</dbReference>
<keyword evidence="6" id="KW-1185">Reference proteome</keyword>
<dbReference type="InterPro" id="IPR025178">
    <property type="entry name" value="Lnb_N"/>
</dbReference>
<dbReference type="RefSeq" id="WP_146873235.1">
    <property type="nucleotide sequence ID" value="NZ_BJXV01000003.1"/>
</dbReference>
<dbReference type="AlphaFoldDB" id="A0A511UKL8"/>
<gene>
    <name evidence="5" type="ORF">HVA01_07850</name>
</gene>
<evidence type="ECO:0000259" key="2">
    <source>
        <dbReference type="Pfam" id="PF13387"/>
    </source>
</evidence>
<dbReference type="InterPro" id="IPR057165">
    <property type="entry name" value="DUF7843"/>
</dbReference>
<evidence type="ECO:0000313" key="6">
    <source>
        <dbReference type="Proteomes" id="UP000321303"/>
    </source>
</evidence>
<evidence type="ECO:0000259" key="3">
    <source>
        <dbReference type="Pfam" id="PF25222"/>
    </source>
</evidence>
<accession>A0A511UKL8</accession>
<organism evidence="5 6">
    <name type="scientific">Halovibrio variabilis</name>
    <dbReference type="NCBI Taxonomy" id="31910"/>
    <lineage>
        <taxon>Bacteria</taxon>
        <taxon>Pseudomonadati</taxon>
        <taxon>Pseudomonadota</taxon>
        <taxon>Gammaproteobacteria</taxon>
        <taxon>Oceanospirillales</taxon>
        <taxon>Halomonadaceae</taxon>
        <taxon>Halovibrio</taxon>
    </lineage>
</organism>
<feature type="chain" id="PRO_5022058591" evidence="1">
    <location>
        <begin position="22"/>
        <end position="618"/>
    </location>
</feature>
<feature type="domain" description="Lnb N-terminal periplasmic" evidence="2">
    <location>
        <begin position="114"/>
        <end position="270"/>
    </location>
</feature>
<dbReference type="Pfam" id="PF25225">
    <property type="entry name" value="DUF7843"/>
    <property type="match status" value="1"/>
</dbReference>
<dbReference type="EMBL" id="BJXV01000003">
    <property type="protein sequence ID" value="GEN27139.1"/>
    <property type="molecule type" value="Genomic_DNA"/>
</dbReference>
<feature type="domain" description="DUF7840" evidence="3">
    <location>
        <begin position="426"/>
        <end position="611"/>
    </location>
</feature>
<dbReference type="Pfam" id="PF13387">
    <property type="entry name" value="Lnb_N"/>
    <property type="match status" value="1"/>
</dbReference>
<evidence type="ECO:0000256" key="1">
    <source>
        <dbReference type="SAM" id="SignalP"/>
    </source>
</evidence>
<proteinExistence type="predicted"/>
<dbReference type="InterPro" id="IPR057162">
    <property type="entry name" value="DUF7840"/>
</dbReference>
<sequence length="618" mass="69199">MWRLWLTILSFCSLYSNFLHADIASLSQDPQWRSLLHFDRQSLFSSPRSAVIDDAFFVAEQGRYDLKAELEATLAALRAPPGEPGTHARCRFPARAMWLSAKTGESWPSAECPEFNEWQSKHQGSTIGLMFATGYLGNPASFFGHIMLHSTPPNDPGVASGAQYLLDNSLNFGADVPSDEGLITYMAKGLFGGYDAKFSNASFYRNATLYSEREMRDLWHYQLNLTDDEAALFTAHLYEIIGKDYEYLFLSQNCASRIARSLELVIDADLTPGAAPWVAPEELLRALDNSVHNGKPLLSETHQIPSRRLVTQRLFAEMNVEQQQAANAVWPTEETLLLDAGLFTALPEEQRIDVVNTLLSHAAFLRQTSDNNHLSEIERQLLQTRLRLPEGNSSSSVKATPAIHEVTPPALVRISSVHNSRLGNGFRLAFRPLQYDLLDTNQARMPNSAVEIGNLEVDVNSDGLSLNRLDLFRVTNLHTDAITLPTLPQTAWQISSSIQRSRLSCRRCFDGVANVLGGKSWSSETHLAYALAGAQLRTQRHYDGMLAPMVKAGIVSSWSPSQRTHLELAHRRNIDNKGHHTQWQVQHRIALTTEWDIRMGLQQDRTATQASLGISRYF</sequence>